<sequence length="200" mass="21857">MITTTASIGKYNINKDMNNSIGFAHKKDAADDNNLISSRKKYKASNNSHITGHDNNISCNGIYTTNTSDATVTTSAFTLSNHTSTLYNHNNSHNDPIDCYNRNKDINNFIGVAHNKHSRHLTIKTSPRKNHLGPQRTTTTPITTTTCLLYLQRTVTTPDAINTSHPTKATKASSATSIVPTTNTHDITTTTIPQATFTPA</sequence>
<reference evidence="1" key="2">
    <citation type="journal article" date="2021" name="Genome Biol. Evol.">
        <title>Developing a high-quality reference genome for a parasitic bivalve with doubly uniparental inheritance (Bivalvia: Unionida).</title>
        <authorList>
            <person name="Smith C.H."/>
        </authorList>
    </citation>
    <scope>NUCLEOTIDE SEQUENCE</scope>
    <source>
        <strain evidence="1">CHS0354</strain>
        <tissue evidence="1">Mantle</tissue>
    </source>
</reference>
<evidence type="ECO:0000313" key="2">
    <source>
        <dbReference type="Proteomes" id="UP001195483"/>
    </source>
</evidence>
<reference evidence="1" key="3">
    <citation type="submission" date="2023-05" db="EMBL/GenBank/DDBJ databases">
        <authorList>
            <person name="Smith C.H."/>
        </authorList>
    </citation>
    <scope>NUCLEOTIDE SEQUENCE</scope>
    <source>
        <strain evidence="1">CHS0354</strain>
        <tissue evidence="1">Mantle</tissue>
    </source>
</reference>
<dbReference type="Proteomes" id="UP001195483">
    <property type="component" value="Unassembled WGS sequence"/>
</dbReference>
<gene>
    <name evidence="1" type="ORF">CHS0354_017323</name>
</gene>
<proteinExistence type="predicted"/>
<comment type="caution">
    <text evidence="1">The sequence shown here is derived from an EMBL/GenBank/DDBJ whole genome shotgun (WGS) entry which is preliminary data.</text>
</comment>
<dbReference type="AlphaFoldDB" id="A0AAE0T4D8"/>
<accession>A0AAE0T4D8</accession>
<dbReference type="EMBL" id="JAEAOA010001069">
    <property type="protein sequence ID" value="KAK3603605.1"/>
    <property type="molecule type" value="Genomic_DNA"/>
</dbReference>
<name>A0AAE0T4D8_9BIVA</name>
<evidence type="ECO:0000313" key="1">
    <source>
        <dbReference type="EMBL" id="KAK3603605.1"/>
    </source>
</evidence>
<keyword evidence="2" id="KW-1185">Reference proteome</keyword>
<reference evidence="1" key="1">
    <citation type="journal article" date="2021" name="Genome Biol. Evol.">
        <title>A High-Quality Reference Genome for a Parasitic Bivalve with Doubly Uniparental Inheritance (Bivalvia: Unionida).</title>
        <authorList>
            <person name="Smith C.H."/>
        </authorList>
    </citation>
    <scope>NUCLEOTIDE SEQUENCE</scope>
    <source>
        <strain evidence="1">CHS0354</strain>
    </source>
</reference>
<organism evidence="1 2">
    <name type="scientific">Potamilus streckersoni</name>
    <dbReference type="NCBI Taxonomy" id="2493646"/>
    <lineage>
        <taxon>Eukaryota</taxon>
        <taxon>Metazoa</taxon>
        <taxon>Spiralia</taxon>
        <taxon>Lophotrochozoa</taxon>
        <taxon>Mollusca</taxon>
        <taxon>Bivalvia</taxon>
        <taxon>Autobranchia</taxon>
        <taxon>Heteroconchia</taxon>
        <taxon>Palaeoheterodonta</taxon>
        <taxon>Unionida</taxon>
        <taxon>Unionoidea</taxon>
        <taxon>Unionidae</taxon>
        <taxon>Ambleminae</taxon>
        <taxon>Lampsilini</taxon>
        <taxon>Potamilus</taxon>
    </lineage>
</organism>
<protein>
    <submittedName>
        <fullName evidence="1">Uncharacterized protein</fullName>
    </submittedName>
</protein>